<evidence type="ECO:0000313" key="3">
    <source>
        <dbReference type="EMBL" id="RHY01481.1"/>
    </source>
</evidence>
<sequence length="396" mass="44021">MSSLPGTAGLVLRCTVSQEMQNAPTMSLPSTPTSGVLPFAAYPSEIAAVKRLGLHLGNQVQAAVHEQSARLDDVQNFCTPHTYEQMVHLHHQQQLHSQQQKEMNNRLMAEIEEQRRRKEVLVEQLHVQKKQTETHEQGLHQADAASVKHGEQLEEMRRRTSTRWLAFSATPVPAVAGSTTAPVAPSFNGSTKVQMRKFMDQYEAYACEVNIANAQHPGSAQIQRAPLSACIDPLSVDRIAYWEIGKVSHDLTDEDWKVFFLGAKDCDPVDTSKLDAAIVKLKMDTTVQSAESRVSNLVSDFEAVLVRLSMEGFAEAEPKLTLNENRGLKKDAPDFKHWLADYMRRYDEVDPLMAAAGIAAAKADKLPSSIKTPKASKPPNVVVIRFELLAYDVFTH</sequence>
<dbReference type="VEuPathDB" id="FungiDB:H257_14829"/>
<dbReference type="Proteomes" id="UP000265427">
    <property type="component" value="Unassembled WGS sequence"/>
</dbReference>
<proteinExistence type="predicted"/>
<feature type="coiled-coil region" evidence="1">
    <location>
        <begin position="97"/>
        <end position="131"/>
    </location>
</feature>
<evidence type="ECO:0000313" key="4">
    <source>
        <dbReference type="Proteomes" id="UP000265427"/>
    </source>
</evidence>
<dbReference type="AlphaFoldDB" id="A0A397A7M1"/>
<reference evidence="3 4" key="1">
    <citation type="submission" date="2018-08" db="EMBL/GenBank/DDBJ databases">
        <title>Aphanomyces genome sequencing and annotation.</title>
        <authorList>
            <person name="Minardi D."/>
            <person name="Oidtmann B."/>
            <person name="Van Der Giezen M."/>
            <person name="Studholme D.J."/>
        </authorList>
    </citation>
    <scope>NUCLEOTIDE SEQUENCE [LARGE SCALE GENOMIC DNA]</scope>
    <source>
        <strain evidence="3 4">Kv</strain>
    </source>
</reference>
<comment type="caution">
    <text evidence="3">The sequence shown here is derived from an EMBL/GenBank/DDBJ whole genome shotgun (WGS) entry which is preliminary data.</text>
</comment>
<protein>
    <submittedName>
        <fullName evidence="3">Uncharacterized protein</fullName>
    </submittedName>
</protein>
<keyword evidence="1" id="KW-0175">Coiled coil</keyword>
<evidence type="ECO:0000256" key="1">
    <source>
        <dbReference type="SAM" id="Coils"/>
    </source>
</evidence>
<gene>
    <name evidence="3" type="ORF">DYB36_009155</name>
</gene>
<name>A0A397A7M1_APHAT</name>
<evidence type="ECO:0000256" key="2">
    <source>
        <dbReference type="SAM" id="MobiDB-lite"/>
    </source>
</evidence>
<feature type="region of interest" description="Disordered" evidence="2">
    <location>
        <begin position="131"/>
        <end position="151"/>
    </location>
</feature>
<organism evidence="3 4">
    <name type="scientific">Aphanomyces astaci</name>
    <name type="common">Crayfish plague agent</name>
    <dbReference type="NCBI Taxonomy" id="112090"/>
    <lineage>
        <taxon>Eukaryota</taxon>
        <taxon>Sar</taxon>
        <taxon>Stramenopiles</taxon>
        <taxon>Oomycota</taxon>
        <taxon>Saprolegniomycetes</taxon>
        <taxon>Saprolegniales</taxon>
        <taxon>Verrucalvaceae</taxon>
        <taxon>Aphanomyces</taxon>
    </lineage>
</organism>
<dbReference type="VEuPathDB" id="FungiDB:H257_19182"/>
<dbReference type="EMBL" id="QUSZ01007813">
    <property type="protein sequence ID" value="RHY01481.1"/>
    <property type="molecule type" value="Genomic_DNA"/>
</dbReference>
<accession>A0A397A7M1</accession>